<dbReference type="Pfam" id="PF00440">
    <property type="entry name" value="TetR_N"/>
    <property type="match status" value="1"/>
</dbReference>
<dbReference type="SUPFAM" id="SSF48498">
    <property type="entry name" value="Tetracyclin repressor-like, C-terminal domain"/>
    <property type="match status" value="1"/>
</dbReference>
<dbReference type="RefSeq" id="WP_285934277.1">
    <property type="nucleotide sequence ID" value="NZ_JASTZU010000063.1"/>
</dbReference>
<protein>
    <submittedName>
        <fullName evidence="5">TetR/AcrR family transcriptional regulator</fullName>
    </submittedName>
</protein>
<organism evidence="5 6">
    <name type="scientific">Aquibacillus rhizosphaerae</name>
    <dbReference type="NCBI Taxonomy" id="3051431"/>
    <lineage>
        <taxon>Bacteria</taxon>
        <taxon>Bacillati</taxon>
        <taxon>Bacillota</taxon>
        <taxon>Bacilli</taxon>
        <taxon>Bacillales</taxon>
        <taxon>Bacillaceae</taxon>
        <taxon>Aquibacillus</taxon>
    </lineage>
</organism>
<dbReference type="PROSITE" id="PS50977">
    <property type="entry name" value="HTH_TETR_2"/>
    <property type="match status" value="1"/>
</dbReference>
<dbReference type="InterPro" id="IPR001647">
    <property type="entry name" value="HTH_TetR"/>
</dbReference>
<gene>
    <name evidence="5" type="ORF">QQS35_21330</name>
</gene>
<dbReference type="PRINTS" id="PR00455">
    <property type="entry name" value="HTHTETR"/>
</dbReference>
<sequence>MKEKKSRSLGRPRASELKQPTNELILSMATQLFLTNGYQEVSVDDVAKKCNITKATVYYYYESKAELFTETIVQMMFRIREHMQTMLLEDSPLRDRLLKVAVAHLKATVDLDLDGFMRETKNVLSSEQIKKMQEAEENMYRAIEKAFEAAIENGEITKINPTFAAHSYVSLLKVGNYRDAENNAIFSSIEETADQIVRLFWNGLFPNQ</sequence>
<dbReference type="Gene3D" id="1.10.357.10">
    <property type="entry name" value="Tetracycline Repressor, domain 2"/>
    <property type="match status" value="1"/>
</dbReference>
<evidence type="ECO:0000313" key="5">
    <source>
        <dbReference type="EMBL" id="MDL4842984.1"/>
    </source>
</evidence>
<proteinExistence type="predicted"/>
<dbReference type="Gene3D" id="1.10.10.60">
    <property type="entry name" value="Homeodomain-like"/>
    <property type="match status" value="1"/>
</dbReference>
<dbReference type="PANTHER" id="PTHR43479:SF11">
    <property type="entry name" value="ACREF_ENVCD OPERON REPRESSOR-RELATED"/>
    <property type="match status" value="1"/>
</dbReference>
<evidence type="ECO:0000313" key="6">
    <source>
        <dbReference type="Proteomes" id="UP001235343"/>
    </source>
</evidence>
<evidence type="ECO:0000256" key="3">
    <source>
        <dbReference type="PROSITE-ProRule" id="PRU00335"/>
    </source>
</evidence>
<accession>A0ABT7LAU5</accession>
<reference evidence="5 6" key="1">
    <citation type="submission" date="2023-06" db="EMBL/GenBank/DDBJ databases">
        <title>Aquibacillus rhizosphaerae LR5S19.</title>
        <authorList>
            <person name="Sun J.-Q."/>
        </authorList>
    </citation>
    <scope>NUCLEOTIDE SEQUENCE [LARGE SCALE GENOMIC DNA]</scope>
    <source>
        <strain evidence="5 6">LR5S19</strain>
    </source>
</reference>
<feature type="DNA-binding region" description="H-T-H motif" evidence="3">
    <location>
        <begin position="42"/>
        <end position="61"/>
    </location>
</feature>
<dbReference type="InterPro" id="IPR009057">
    <property type="entry name" value="Homeodomain-like_sf"/>
</dbReference>
<dbReference type="Proteomes" id="UP001235343">
    <property type="component" value="Unassembled WGS sequence"/>
</dbReference>
<evidence type="ECO:0000256" key="2">
    <source>
        <dbReference type="ARBA" id="ARBA00023125"/>
    </source>
</evidence>
<dbReference type="PANTHER" id="PTHR43479">
    <property type="entry name" value="ACREF/ENVCD OPERON REPRESSOR-RELATED"/>
    <property type="match status" value="1"/>
</dbReference>
<evidence type="ECO:0000259" key="4">
    <source>
        <dbReference type="PROSITE" id="PS50977"/>
    </source>
</evidence>
<keyword evidence="1" id="KW-0678">Repressor</keyword>
<name>A0ABT7LAU5_9BACI</name>
<keyword evidence="6" id="KW-1185">Reference proteome</keyword>
<feature type="domain" description="HTH tetR-type" evidence="4">
    <location>
        <begin position="19"/>
        <end position="79"/>
    </location>
</feature>
<dbReference type="InterPro" id="IPR050624">
    <property type="entry name" value="HTH-type_Tx_Regulator"/>
</dbReference>
<dbReference type="InterPro" id="IPR036271">
    <property type="entry name" value="Tet_transcr_reg_TetR-rel_C_sf"/>
</dbReference>
<comment type="caution">
    <text evidence="5">The sequence shown here is derived from an EMBL/GenBank/DDBJ whole genome shotgun (WGS) entry which is preliminary data.</text>
</comment>
<keyword evidence="2 3" id="KW-0238">DNA-binding</keyword>
<dbReference type="EMBL" id="JASTZU010000063">
    <property type="protein sequence ID" value="MDL4842984.1"/>
    <property type="molecule type" value="Genomic_DNA"/>
</dbReference>
<evidence type="ECO:0000256" key="1">
    <source>
        <dbReference type="ARBA" id="ARBA00022491"/>
    </source>
</evidence>
<dbReference type="SUPFAM" id="SSF46689">
    <property type="entry name" value="Homeodomain-like"/>
    <property type="match status" value="1"/>
</dbReference>